<proteinExistence type="predicted"/>
<organism evidence="1 2">
    <name type="scientific">Apophysomyces ossiformis</name>
    <dbReference type="NCBI Taxonomy" id="679940"/>
    <lineage>
        <taxon>Eukaryota</taxon>
        <taxon>Fungi</taxon>
        <taxon>Fungi incertae sedis</taxon>
        <taxon>Mucoromycota</taxon>
        <taxon>Mucoromycotina</taxon>
        <taxon>Mucoromycetes</taxon>
        <taxon>Mucorales</taxon>
        <taxon>Mucorineae</taxon>
        <taxon>Mucoraceae</taxon>
        <taxon>Apophysomyces</taxon>
    </lineage>
</organism>
<evidence type="ECO:0000313" key="1">
    <source>
        <dbReference type="EMBL" id="KAF7729668.1"/>
    </source>
</evidence>
<dbReference type="AlphaFoldDB" id="A0A8H7BZU7"/>
<comment type="caution">
    <text evidence="1">The sequence shown here is derived from an EMBL/GenBank/DDBJ whole genome shotgun (WGS) entry which is preliminary data.</text>
</comment>
<sequence length="299" mass="33399">MLTSKCLRNSTTLLQTTSPSDVYGFALFLLTGIIKSYPRGVPTIELMVNTLENYDRSIIHSMLRRVQIKLHLLLVAKRLRIVIALDAAQVPLNGILSDKLISSAALIRDRAIMFNDKNQIRSHFFCGFLTPLSGTMSNMRAMLVFDGGDVKRMLSDLLDWLDCNISPDKLRELSEGALFSIGIVKRLVATGSTQYYKQKVLESAVDVTINDVKKRLHRSICAILESDRTGVAARLLSRMVSAYRLQGGRISLSNKQQSNFVNGAVCRPRLHDDGIHLIMDEPIVFETVQEELTSSAQES</sequence>
<protein>
    <submittedName>
        <fullName evidence="1">Uncharacterized protein</fullName>
    </submittedName>
</protein>
<evidence type="ECO:0000313" key="2">
    <source>
        <dbReference type="Proteomes" id="UP000605846"/>
    </source>
</evidence>
<dbReference type="Proteomes" id="UP000605846">
    <property type="component" value="Unassembled WGS sequence"/>
</dbReference>
<dbReference type="OrthoDB" id="2420447at2759"/>
<reference evidence="1" key="1">
    <citation type="submission" date="2020-01" db="EMBL/GenBank/DDBJ databases">
        <title>Genome Sequencing of Three Apophysomyces-Like Fungal Strains Confirms a Novel Fungal Genus in the Mucoromycota with divergent Burkholderia-like Endosymbiotic Bacteria.</title>
        <authorList>
            <person name="Stajich J.E."/>
            <person name="Macias A.M."/>
            <person name="Carter-House D."/>
            <person name="Lovett B."/>
            <person name="Kasson L.R."/>
            <person name="Berry K."/>
            <person name="Grigoriev I."/>
            <person name="Chang Y."/>
            <person name="Spatafora J."/>
            <person name="Kasson M.T."/>
        </authorList>
    </citation>
    <scope>NUCLEOTIDE SEQUENCE</scope>
    <source>
        <strain evidence="1">NRRL A-21654</strain>
    </source>
</reference>
<gene>
    <name evidence="1" type="ORF">EC973_004041</name>
</gene>
<dbReference type="EMBL" id="JABAYA010000023">
    <property type="protein sequence ID" value="KAF7729668.1"/>
    <property type="molecule type" value="Genomic_DNA"/>
</dbReference>
<accession>A0A8H7BZU7</accession>
<name>A0A8H7BZU7_9FUNG</name>
<keyword evidence="2" id="KW-1185">Reference proteome</keyword>